<dbReference type="GO" id="GO:0016760">
    <property type="term" value="F:cellulose synthase (UDP-forming) activity"/>
    <property type="evidence" value="ECO:0007669"/>
    <property type="project" value="InterPro"/>
</dbReference>
<name>A0A9Q1KYI4_9CARY</name>
<dbReference type="InterPro" id="IPR005150">
    <property type="entry name" value="Cellulose_synth"/>
</dbReference>
<dbReference type="GO" id="GO:0012505">
    <property type="term" value="C:endomembrane system"/>
    <property type="evidence" value="ECO:0007669"/>
    <property type="project" value="UniProtKB-SubCell"/>
</dbReference>
<organism evidence="12 13">
    <name type="scientific">Carnegiea gigantea</name>
    <dbReference type="NCBI Taxonomy" id="171969"/>
    <lineage>
        <taxon>Eukaryota</taxon>
        <taxon>Viridiplantae</taxon>
        <taxon>Streptophyta</taxon>
        <taxon>Embryophyta</taxon>
        <taxon>Tracheophyta</taxon>
        <taxon>Spermatophyta</taxon>
        <taxon>Magnoliopsida</taxon>
        <taxon>eudicotyledons</taxon>
        <taxon>Gunneridae</taxon>
        <taxon>Pentapetalae</taxon>
        <taxon>Caryophyllales</taxon>
        <taxon>Cactineae</taxon>
        <taxon>Cactaceae</taxon>
        <taxon>Cactoideae</taxon>
        <taxon>Echinocereeae</taxon>
        <taxon>Carnegiea</taxon>
    </lineage>
</organism>
<dbReference type="Proteomes" id="UP001153076">
    <property type="component" value="Unassembled WGS sequence"/>
</dbReference>
<dbReference type="OrthoDB" id="72851at2759"/>
<feature type="transmembrane region" description="Helical" evidence="11">
    <location>
        <begin position="553"/>
        <end position="571"/>
    </location>
</feature>
<comment type="subcellular location">
    <subcellularLocation>
        <location evidence="1">Endomembrane system</location>
        <topology evidence="1">Multi-pass membrane protein</topology>
    </subcellularLocation>
</comment>
<dbReference type="GO" id="GO:0071555">
    <property type="term" value="P:cell wall organization"/>
    <property type="evidence" value="ECO:0007669"/>
    <property type="project" value="UniProtKB-KW"/>
</dbReference>
<feature type="transmembrane region" description="Helical" evidence="11">
    <location>
        <begin position="34"/>
        <end position="51"/>
    </location>
</feature>
<dbReference type="SUPFAM" id="SSF53448">
    <property type="entry name" value="Nucleotide-diphospho-sugar transferases"/>
    <property type="match status" value="1"/>
</dbReference>
<evidence type="ECO:0000256" key="10">
    <source>
        <dbReference type="PIRSR" id="PIRSR605150-3"/>
    </source>
</evidence>
<keyword evidence="13" id="KW-1185">Reference proteome</keyword>
<protein>
    <recommendedName>
        <fullName evidence="14">Cellulose synthase-like protein G3</fullName>
    </recommendedName>
</protein>
<feature type="binding site" evidence="9">
    <location>
        <position position="152"/>
    </location>
    <ligand>
        <name>UDP-alpha-D-glucose</name>
        <dbReference type="ChEBI" id="CHEBI:58885"/>
    </ligand>
</feature>
<evidence type="ECO:0000256" key="8">
    <source>
        <dbReference type="PIRSR" id="PIRSR605150-1"/>
    </source>
</evidence>
<evidence type="ECO:0000256" key="9">
    <source>
        <dbReference type="PIRSR" id="PIRSR605150-2"/>
    </source>
</evidence>
<keyword evidence="6 11" id="KW-0472">Membrane</keyword>
<sequence length="733" mass="82440">MDQDHQGPKTKGGGATTRPLHTHKVLRRATVNHLYIVVYTAALLALLYHHGKTLLFNSSSSPIFSLLTFVADLALGFAWACTQCFLTRPIRRREYVENLREAVKERELPAVDIFICTADPHKEPPIGTVNTALSVMAYDYPPEKVSVFVSDDGGAQATLFAFMEAAKFARHWLPFCRDNQLVERCPQVYFSSSSHSSSSQEADKLKVMYESMKARIENAVERGLAAVEDHIEDEEMRQVFAKWTPAFTRYDHPAIIQVLPNLIYVSREKSRTHHHHFKAGALNALVRVSATMTNAPVVLTLDCDSYSNDPQTVRRAMCYFCDPVTRPTLAYVQFPQIFRGLNKGDIYHGEHKRLYQINPIAMDGLQGPNYVGTGCFFQRRAFFGSPSSVVQSEIAELSPYHVVEKPIGSTEVLELAHQVATSNYDDQTEWGSRLGFRYGSLSEDFNTGYRMHCIGWRSIFCHPESPAFLGDSPVTLIDFLGQNKRWMHGLLGIFLSKYSTITYGVRHMGLTMGLAYTNNPCWPILSIPLTLYAIIPQIALLNGVSLFPKVSDPWFVLYIFLYVAANMKDLLDFMLEKGTFQRWWNSQRMWMICGVSSFLFGFAEYTLSSLGIAVHGFNVTSKLQDDELKKRYDQGVFEFGVASPMFVPLTMAALINLVSLITGLMGILTRGMLQMEGLILQILVSGVVVINCWPVYEGIVLRSDKGRMPTKITLVATSLVFLLCLLGCAFVKM</sequence>
<keyword evidence="7" id="KW-0961">Cell wall biogenesis/degradation</keyword>
<evidence type="ECO:0000313" key="12">
    <source>
        <dbReference type="EMBL" id="KAJ8451116.1"/>
    </source>
</evidence>
<comment type="caution">
    <text evidence="12">The sequence shown here is derived from an EMBL/GenBank/DDBJ whole genome shotgun (WGS) entry which is preliminary data.</text>
</comment>
<feature type="transmembrane region" description="Helical" evidence="11">
    <location>
        <begin position="645"/>
        <end position="666"/>
    </location>
</feature>
<feature type="transmembrane region" description="Helical" evidence="11">
    <location>
        <begin position="63"/>
        <end position="86"/>
    </location>
</feature>
<accession>A0A9Q1KYI4</accession>
<evidence type="ECO:0000256" key="1">
    <source>
        <dbReference type="ARBA" id="ARBA00004127"/>
    </source>
</evidence>
<feature type="binding site" evidence="10">
    <location>
        <position position="278"/>
    </location>
    <ligand>
        <name>Mn(2+)</name>
        <dbReference type="ChEBI" id="CHEBI:29035"/>
    </ligand>
</feature>
<feature type="active site" evidence="8">
    <location>
        <position position="444"/>
    </location>
</feature>
<dbReference type="EMBL" id="JAKOGI010000011">
    <property type="protein sequence ID" value="KAJ8451116.1"/>
    <property type="molecule type" value="Genomic_DNA"/>
</dbReference>
<keyword evidence="4 11" id="KW-0812">Transmembrane</keyword>
<dbReference type="GO" id="GO:0016020">
    <property type="term" value="C:membrane"/>
    <property type="evidence" value="ECO:0007669"/>
    <property type="project" value="InterPro"/>
</dbReference>
<evidence type="ECO:0000256" key="3">
    <source>
        <dbReference type="ARBA" id="ARBA00022679"/>
    </source>
</evidence>
<feature type="transmembrane region" description="Helical" evidence="11">
    <location>
        <begin position="712"/>
        <end position="731"/>
    </location>
</feature>
<evidence type="ECO:0000256" key="5">
    <source>
        <dbReference type="ARBA" id="ARBA00022989"/>
    </source>
</evidence>
<feature type="transmembrane region" description="Helical" evidence="11">
    <location>
        <begin position="521"/>
        <end position="541"/>
    </location>
</feature>
<feature type="active site" evidence="8">
    <location>
        <position position="152"/>
    </location>
</feature>
<dbReference type="Gene3D" id="3.90.550.10">
    <property type="entry name" value="Spore Coat Polysaccharide Biosynthesis Protein SpsA, Chain A"/>
    <property type="match status" value="1"/>
</dbReference>
<dbReference type="Pfam" id="PF03552">
    <property type="entry name" value="Cellulose_synt"/>
    <property type="match status" value="2"/>
</dbReference>
<evidence type="ECO:0000313" key="13">
    <source>
        <dbReference type="Proteomes" id="UP001153076"/>
    </source>
</evidence>
<dbReference type="AlphaFoldDB" id="A0A9Q1KYI4"/>
<evidence type="ECO:0000256" key="4">
    <source>
        <dbReference type="ARBA" id="ARBA00022692"/>
    </source>
</evidence>
<feature type="transmembrane region" description="Helical" evidence="11">
    <location>
        <begin position="592"/>
        <end position="614"/>
    </location>
</feature>
<evidence type="ECO:0000256" key="11">
    <source>
        <dbReference type="SAM" id="Phobius"/>
    </source>
</evidence>
<feature type="binding site" evidence="9">
    <location>
        <position position="122"/>
    </location>
    <ligand>
        <name>UDP-alpha-D-glucose</name>
        <dbReference type="ChEBI" id="CHEBI:58885"/>
    </ligand>
</feature>
<evidence type="ECO:0000256" key="6">
    <source>
        <dbReference type="ARBA" id="ARBA00023136"/>
    </source>
</evidence>
<keyword evidence="2" id="KW-0328">Glycosyltransferase</keyword>
<dbReference type="GO" id="GO:0030244">
    <property type="term" value="P:cellulose biosynthetic process"/>
    <property type="evidence" value="ECO:0007669"/>
    <property type="project" value="InterPro"/>
</dbReference>
<evidence type="ECO:0000256" key="2">
    <source>
        <dbReference type="ARBA" id="ARBA00022676"/>
    </source>
</evidence>
<reference evidence="12" key="1">
    <citation type="submission" date="2022-04" db="EMBL/GenBank/DDBJ databases">
        <title>Carnegiea gigantea Genome sequencing and assembly v2.</title>
        <authorList>
            <person name="Copetti D."/>
            <person name="Sanderson M.J."/>
            <person name="Burquez A."/>
            <person name="Wojciechowski M.F."/>
        </authorList>
    </citation>
    <scope>NUCLEOTIDE SEQUENCE</scope>
    <source>
        <strain evidence="12">SGP5-SGP5p</strain>
        <tissue evidence="12">Aerial part</tissue>
    </source>
</reference>
<feature type="binding site" evidence="9">
    <location>
        <position position="123"/>
    </location>
    <ligand>
        <name>UDP-alpha-D-glucose</name>
        <dbReference type="ChEBI" id="CHEBI:58885"/>
    </ligand>
</feature>
<dbReference type="InterPro" id="IPR029044">
    <property type="entry name" value="Nucleotide-diphossugar_trans"/>
</dbReference>
<keyword evidence="5 11" id="KW-1133">Transmembrane helix</keyword>
<feature type="transmembrane region" description="Helical" evidence="11">
    <location>
        <begin position="678"/>
        <end position="696"/>
    </location>
</feature>
<evidence type="ECO:0008006" key="14">
    <source>
        <dbReference type="Google" id="ProtNLM"/>
    </source>
</evidence>
<proteinExistence type="predicted"/>
<dbReference type="PANTHER" id="PTHR13301">
    <property type="entry name" value="X-BOX TRANSCRIPTION FACTOR-RELATED"/>
    <property type="match status" value="1"/>
</dbReference>
<gene>
    <name evidence="12" type="ORF">Cgig2_026925</name>
</gene>
<keyword evidence="3" id="KW-0808">Transferase</keyword>
<feature type="binding site" evidence="10">
    <location>
        <position position="302"/>
    </location>
    <ligand>
        <name>Mn(2+)</name>
        <dbReference type="ChEBI" id="CHEBI:29035"/>
    </ligand>
</feature>
<evidence type="ECO:0000256" key="7">
    <source>
        <dbReference type="ARBA" id="ARBA00023316"/>
    </source>
</evidence>